<organism evidence="10">
    <name type="scientific">uncultured Acidobacteria bacterium Rifle_16ft_4_minimus_38548</name>
    <dbReference type="NCBI Taxonomy" id="1665088"/>
    <lineage>
        <taxon>Bacteria</taxon>
        <taxon>Pseudomonadati</taxon>
        <taxon>Acidobacteriota</taxon>
        <taxon>environmental samples</taxon>
    </lineage>
</organism>
<comment type="similarity">
    <text evidence="1 7 8">Belongs to the universal ribosomal protein uL3 family.</text>
</comment>
<gene>
    <name evidence="7" type="primary">rplC</name>
</gene>
<dbReference type="FunFam" id="3.30.160.810:FF:000001">
    <property type="entry name" value="50S ribosomal protein L3"/>
    <property type="match status" value="1"/>
</dbReference>
<dbReference type="GO" id="GO:0006412">
    <property type="term" value="P:translation"/>
    <property type="evidence" value="ECO:0007669"/>
    <property type="project" value="UniProtKB-UniRule"/>
</dbReference>
<keyword evidence="3 7" id="KW-0694">RNA-binding</keyword>
<evidence type="ECO:0000256" key="7">
    <source>
        <dbReference type="HAMAP-Rule" id="MF_01325"/>
    </source>
</evidence>
<evidence type="ECO:0000256" key="5">
    <source>
        <dbReference type="ARBA" id="ARBA00023274"/>
    </source>
</evidence>
<keyword evidence="4 7" id="KW-0689">Ribosomal protein</keyword>
<dbReference type="EMBL" id="KT007021">
    <property type="protein sequence ID" value="AKQ03763.1"/>
    <property type="molecule type" value="Genomic_DNA"/>
</dbReference>
<evidence type="ECO:0000256" key="4">
    <source>
        <dbReference type="ARBA" id="ARBA00022980"/>
    </source>
</evidence>
<protein>
    <recommendedName>
        <fullName evidence="6 7">Large ribosomal subunit protein uL3</fullName>
    </recommendedName>
</protein>
<accession>A0A0H4T7D0</accession>
<dbReference type="Gene3D" id="2.40.30.10">
    <property type="entry name" value="Translation factors"/>
    <property type="match status" value="1"/>
</dbReference>
<dbReference type="PANTHER" id="PTHR11229">
    <property type="entry name" value="50S RIBOSOMAL PROTEIN L3"/>
    <property type="match status" value="1"/>
</dbReference>
<dbReference type="PROSITE" id="PS00474">
    <property type="entry name" value="RIBOSOMAL_L3"/>
    <property type="match status" value="1"/>
</dbReference>
<keyword evidence="5 7" id="KW-0687">Ribonucleoprotein</keyword>
<dbReference type="InterPro" id="IPR019927">
    <property type="entry name" value="Ribosomal_uL3_bac/org-type"/>
</dbReference>
<evidence type="ECO:0000256" key="1">
    <source>
        <dbReference type="ARBA" id="ARBA00006540"/>
    </source>
</evidence>
<dbReference type="AlphaFoldDB" id="A0A0H4T7D0"/>
<proteinExistence type="inferred from homology"/>
<dbReference type="InterPro" id="IPR009000">
    <property type="entry name" value="Transl_B-barrel_sf"/>
</dbReference>
<comment type="subunit">
    <text evidence="7 9">Part of the 50S ribosomal subunit. Forms a cluster with proteins L14 and L19.</text>
</comment>
<reference evidence="10" key="1">
    <citation type="journal article" date="2015" name="ISME J.">
        <title>Aquifer environment selects for microbial species cohorts in sediment and groundwater.</title>
        <authorList>
            <person name="Hug L.A."/>
            <person name="Thomas B.C."/>
            <person name="Brown C.T."/>
            <person name="Frischkorn K.R."/>
            <person name="Williams K.H."/>
            <person name="Tringe S.G."/>
            <person name="Banfield J.F."/>
        </authorList>
    </citation>
    <scope>NUCLEOTIDE SEQUENCE</scope>
</reference>
<name>A0A0H4T7D0_9BACT</name>
<dbReference type="SUPFAM" id="SSF50447">
    <property type="entry name" value="Translation proteins"/>
    <property type="match status" value="1"/>
</dbReference>
<evidence type="ECO:0000256" key="8">
    <source>
        <dbReference type="RuleBase" id="RU003905"/>
    </source>
</evidence>
<dbReference type="GO" id="GO:0022625">
    <property type="term" value="C:cytosolic large ribosomal subunit"/>
    <property type="evidence" value="ECO:0007669"/>
    <property type="project" value="TreeGrafter"/>
</dbReference>
<dbReference type="NCBIfam" id="TIGR03625">
    <property type="entry name" value="L3_bact"/>
    <property type="match status" value="1"/>
</dbReference>
<dbReference type="Gene3D" id="3.30.160.810">
    <property type="match status" value="1"/>
</dbReference>
<dbReference type="FunFam" id="2.40.30.10:FF:000004">
    <property type="entry name" value="50S ribosomal protein L3"/>
    <property type="match status" value="1"/>
</dbReference>
<sequence>MPNGIIGKKLGITQRFGEDGSVIPLTVVRAGPCVVVQRKTKERDGYDAIQVGLVEPGRKVRANKPRQGHFQKASVAPVRVLREFRLEPDEDLKVGESVKVSMFAPAERVNVSGVSKGKGFAGVVKRHHFRGGRATHGSMFHRAPGSIGASSYPSRVLPGMRAAGHMGQERITVKNLQVVEVSEEENLLLLRGAVPGANGCYLEIVKSSHNSKDRNKS</sequence>
<dbReference type="InterPro" id="IPR019926">
    <property type="entry name" value="Ribosomal_uL3_CS"/>
</dbReference>
<evidence type="ECO:0000256" key="9">
    <source>
        <dbReference type="RuleBase" id="RU003906"/>
    </source>
</evidence>
<keyword evidence="2 7" id="KW-0699">rRNA-binding</keyword>
<dbReference type="InterPro" id="IPR000597">
    <property type="entry name" value="Ribosomal_uL3"/>
</dbReference>
<evidence type="ECO:0000256" key="6">
    <source>
        <dbReference type="ARBA" id="ARBA00035243"/>
    </source>
</evidence>
<dbReference type="HAMAP" id="MF_01325_B">
    <property type="entry name" value="Ribosomal_uL3_B"/>
    <property type="match status" value="1"/>
</dbReference>
<comment type="function">
    <text evidence="7 9">One of the primary rRNA binding proteins, it binds directly near the 3'-end of the 23S rRNA, where it nucleates assembly of the 50S subunit.</text>
</comment>
<evidence type="ECO:0000256" key="3">
    <source>
        <dbReference type="ARBA" id="ARBA00022884"/>
    </source>
</evidence>
<dbReference type="GO" id="GO:0019843">
    <property type="term" value="F:rRNA binding"/>
    <property type="evidence" value="ECO:0007669"/>
    <property type="project" value="UniProtKB-UniRule"/>
</dbReference>
<dbReference type="PANTHER" id="PTHR11229:SF16">
    <property type="entry name" value="LARGE RIBOSOMAL SUBUNIT PROTEIN UL3C"/>
    <property type="match status" value="1"/>
</dbReference>
<evidence type="ECO:0000256" key="2">
    <source>
        <dbReference type="ARBA" id="ARBA00022730"/>
    </source>
</evidence>
<dbReference type="GO" id="GO:0003735">
    <property type="term" value="F:structural constituent of ribosome"/>
    <property type="evidence" value="ECO:0007669"/>
    <property type="project" value="UniProtKB-UniRule"/>
</dbReference>
<dbReference type="Pfam" id="PF00297">
    <property type="entry name" value="Ribosomal_L3"/>
    <property type="match status" value="1"/>
</dbReference>
<evidence type="ECO:0000313" key="10">
    <source>
        <dbReference type="EMBL" id="AKQ03763.1"/>
    </source>
</evidence>